<dbReference type="Gene3D" id="3.30.420.10">
    <property type="entry name" value="Ribonuclease H-like superfamily/Ribonuclease H"/>
    <property type="match status" value="1"/>
</dbReference>
<evidence type="ECO:0000313" key="2">
    <source>
        <dbReference type="Proteomes" id="UP000019140"/>
    </source>
</evidence>
<dbReference type="InterPro" id="IPR036397">
    <property type="entry name" value="RNaseH_sf"/>
</dbReference>
<reference evidence="1 2" key="1">
    <citation type="journal article" date="2014" name="Nature">
        <title>An environmental bacterial taxon with a large and distinct metabolic repertoire.</title>
        <authorList>
            <person name="Wilson M.C."/>
            <person name="Mori T."/>
            <person name="Ruckert C."/>
            <person name="Uria A.R."/>
            <person name="Helf M.J."/>
            <person name="Takada K."/>
            <person name="Gernert C."/>
            <person name="Steffens U.A."/>
            <person name="Heycke N."/>
            <person name="Schmitt S."/>
            <person name="Rinke C."/>
            <person name="Helfrich E.J."/>
            <person name="Brachmann A.O."/>
            <person name="Gurgui C."/>
            <person name="Wakimoto T."/>
            <person name="Kracht M."/>
            <person name="Crusemann M."/>
            <person name="Hentschel U."/>
            <person name="Abe I."/>
            <person name="Matsunaga S."/>
            <person name="Kalinowski J."/>
            <person name="Takeyama H."/>
            <person name="Piel J."/>
        </authorList>
    </citation>
    <scope>NUCLEOTIDE SEQUENCE [LARGE SCALE GENOMIC DNA]</scope>
    <source>
        <strain evidence="2">TSY2</strain>
    </source>
</reference>
<dbReference type="HOGENOM" id="CLU_1149250_0_0_7"/>
<keyword evidence="2" id="KW-1185">Reference proteome</keyword>
<accession>W4L4F9</accession>
<organism evidence="1 2">
    <name type="scientific">Candidatus Entotheonella gemina</name>
    <dbReference type="NCBI Taxonomy" id="1429439"/>
    <lineage>
        <taxon>Bacteria</taxon>
        <taxon>Pseudomonadati</taxon>
        <taxon>Nitrospinota/Tectimicrobiota group</taxon>
        <taxon>Candidatus Tectimicrobiota</taxon>
        <taxon>Candidatus Entotheonellia</taxon>
        <taxon>Candidatus Entotheonellales</taxon>
        <taxon>Candidatus Entotheonellaceae</taxon>
        <taxon>Candidatus Entotheonella</taxon>
    </lineage>
</organism>
<proteinExistence type="predicted"/>
<dbReference type="PANTHER" id="PTHR33939">
    <property type="entry name" value="PROTEIN CBG22215"/>
    <property type="match status" value="1"/>
</dbReference>
<feature type="non-terminal residue" evidence="1">
    <location>
        <position position="1"/>
    </location>
</feature>
<gene>
    <name evidence="1" type="ORF">ETSY2_53150</name>
</gene>
<dbReference type="PANTHER" id="PTHR33939:SF1">
    <property type="entry name" value="DUF4371 DOMAIN-CONTAINING PROTEIN"/>
    <property type="match status" value="1"/>
</dbReference>
<dbReference type="GO" id="GO:0003676">
    <property type="term" value="F:nucleic acid binding"/>
    <property type="evidence" value="ECO:0007669"/>
    <property type="project" value="InterPro"/>
</dbReference>
<evidence type="ECO:0000313" key="1">
    <source>
        <dbReference type="EMBL" id="ETW92560.1"/>
    </source>
</evidence>
<sequence>ESYVNKNHSKDVVWYSSEDGPWIQKPAGKGERLIIMNAITKDGWVPEAKVVFKSSRKTGDYHGQMNGDLFQKWFIEKLTPSISSASLIIMDNASYHNILSDDSAPTATCSKARIRSWLEANKIPCKDDCLKMELVDILRKIAPEPTYRLDVIARQHGHEVIRTPPYHRELQPIETCWGILKNEVARHCDFTLSNLEVQLEQAFNKITAATCQGMIDKVRSIEDRFWEDDAKLDEQQENSIS</sequence>
<dbReference type="EMBL" id="AZHX01002864">
    <property type="protein sequence ID" value="ETW92560.1"/>
    <property type="molecule type" value="Genomic_DNA"/>
</dbReference>
<dbReference type="AlphaFoldDB" id="W4L4F9"/>
<comment type="caution">
    <text evidence="1">The sequence shown here is derived from an EMBL/GenBank/DDBJ whole genome shotgun (WGS) entry which is preliminary data.</text>
</comment>
<name>W4L4F9_9BACT</name>
<protein>
    <submittedName>
        <fullName evidence="1">Uncharacterized protein</fullName>
    </submittedName>
</protein>
<dbReference type="Proteomes" id="UP000019140">
    <property type="component" value="Unassembled WGS sequence"/>
</dbReference>